<keyword evidence="1" id="KW-0732">Signal</keyword>
<comment type="caution">
    <text evidence="2">The sequence shown here is derived from an EMBL/GenBank/DDBJ whole genome shotgun (WGS) entry which is preliminary data.</text>
</comment>
<dbReference type="RefSeq" id="WP_303479437.1">
    <property type="nucleotide sequence ID" value="NZ_JAUOPG010000006.1"/>
</dbReference>
<proteinExistence type="predicted"/>
<evidence type="ECO:0000256" key="1">
    <source>
        <dbReference type="SAM" id="SignalP"/>
    </source>
</evidence>
<dbReference type="Proteomes" id="UP001169862">
    <property type="component" value="Unassembled WGS sequence"/>
</dbReference>
<gene>
    <name evidence="2" type="ORF">Q4490_10345</name>
</gene>
<evidence type="ECO:0000313" key="2">
    <source>
        <dbReference type="EMBL" id="MDO6453963.1"/>
    </source>
</evidence>
<sequence length="155" mass="18013">MILSKLISLTILAIVVFTCPVTTYAEDASDPRSYEYQFIYCDTRDDIKALHDCTCYATKAADYLVENPKAHIQEASKNALDACFDVNGMEEWEYQQCLNRKGLMRYSFEQKDNVCQCVTDKLMAKFSEDTTHFNRKAPNFRRNFYTRCLHEVGLK</sequence>
<feature type="signal peptide" evidence="1">
    <location>
        <begin position="1"/>
        <end position="25"/>
    </location>
</feature>
<accession>A0AAW7XKS8</accession>
<protein>
    <submittedName>
        <fullName evidence="2">Uncharacterized protein</fullName>
    </submittedName>
</protein>
<name>A0AAW7XKS8_9GAMM</name>
<evidence type="ECO:0000313" key="3">
    <source>
        <dbReference type="Proteomes" id="UP001169862"/>
    </source>
</evidence>
<dbReference type="EMBL" id="JAUOPG010000006">
    <property type="protein sequence ID" value="MDO6453963.1"/>
    <property type="molecule type" value="Genomic_DNA"/>
</dbReference>
<reference evidence="2" key="1">
    <citation type="submission" date="2023-07" db="EMBL/GenBank/DDBJ databases">
        <title>Genome content predicts the carbon catabolic preferences of heterotrophic bacteria.</title>
        <authorList>
            <person name="Gralka M."/>
        </authorList>
    </citation>
    <scope>NUCLEOTIDE SEQUENCE</scope>
    <source>
        <strain evidence="2">I2M16</strain>
    </source>
</reference>
<feature type="chain" id="PRO_5043779101" evidence="1">
    <location>
        <begin position="26"/>
        <end position="155"/>
    </location>
</feature>
<dbReference type="AlphaFoldDB" id="A0AAW7XKS8"/>
<organism evidence="2 3">
    <name type="scientific">Neptunomonas phycophila</name>
    <dbReference type="NCBI Taxonomy" id="1572645"/>
    <lineage>
        <taxon>Bacteria</taxon>
        <taxon>Pseudomonadati</taxon>
        <taxon>Pseudomonadota</taxon>
        <taxon>Gammaproteobacteria</taxon>
        <taxon>Oceanospirillales</taxon>
        <taxon>Oceanospirillaceae</taxon>
        <taxon>Neptunomonas</taxon>
    </lineage>
</organism>